<keyword evidence="2" id="KW-0472">Membrane</keyword>
<keyword evidence="6" id="KW-1185">Reference proteome</keyword>
<protein>
    <recommendedName>
        <fullName evidence="4">Ig-like domain-containing protein</fullName>
    </recommendedName>
</protein>
<dbReference type="InterPro" id="IPR013783">
    <property type="entry name" value="Ig-like_fold"/>
</dbReference>
<sequence length="227" mass="25935">MISKIFAPIVFLLPTILSAPLTEHIDGVVLRTAQWGTNVVLTCLSNDAAHVFQYWHIVNKGVVIGPGNAYDEAKYRYHVLSGNLTIKAVTKHEEGIYECVSKKINNEGIDNINIKVVRIVVQNSWDKVYEDDSHINLIRVLVALITLVIIAMVVWFVYGIWKDRYRYPRYLEPDEEDDESTEEIFSRPGTSRQNIVPLKNKKPEETPFDDIDISTDFKSILDNTNAK</sequence>
<proteinExistence type="predicted"/>
<comment type="caution">
    <text evidence="5">The sequence shown here is derived from an EMBL/GenBank/DDBJ whole genome shotgun (WGS) entry which is preliminary data.</text>
</comment>
<dbReference type="EMBL" id="JAACXV010000022">
    <property type="protein sequence ID" value="KAF7286718.1"/>
    <property type="molecule type" value="Genomic_DNA"/>
</dbReference>
<dbReference type="Proteomes" id="UP000625711">
    <property type="component" value="Unassembled WGS sequence"/>
</dbReference>
<evidence type="ECO:0000256" key="1">
    <source>
        <dbReference type="SAM" id="MobiDB-lite"/>
    </source>
</evidence>
<dbReference type="Gene3D" id="2.60.40.10">
    <property type="entry name" value="Immunoglobulins"/>
    <property type="match status" value="1"/>
</dbReference>
<dbReference type="PROSITE" id="PS50835">
    <property type="entry name" value="IG_LIKE"/>
    <property type="match status" value="1"/>
</dbReference>
<accession>A0A834IZ85</accession>
<evidence type="ECO:0000259" key="4">
    <source>
        <dbReference type="PROSITE" id="PS50835"/>
    </source>
</evidence>
<dbReference type="OrthoDB" id="10258440at2759"/>
<name>A0A834IZ85_RHYFE</name>
<evidence type="ECO:0000313" key="6">
    <source>
        <dbReference type="Proteomes" id="UP000625711"/>
    </source>
</evidence>
<feature type="region of interest" description="Disordered" evidence="1">
    <location>
        <begin position="177"/>
        <end position="210"/>
    </location>
</feature>
<keyword evidence="2" id="KW-0812">Transmembrane</keyword>
<evidence type="ECO:0000313" key="5">
    <source>
        <dbReference type="EMBL" id="KAF7286718.1"/>
    </source>
</evidence>
<feature type="signal peptide" evidence="3">
    <location>
        <begin position="1"/>
        <end position="18"/>
    </location>
</feature>
<keyword evidence="3" id="KW-0732">Signal</keyword>
<evidence type="ECO:0000256" key="2">
    <source>
        <dbReference type="SAM" id="Phobius"/>
    </source>
</evidence>
<reference evidence="5" key="1">
    <citation type="submission" date="2020-08" db="EMBL/GenBank/DDBJ databases">
        <title>Genome sequencing and assembly of the red palm weevil Rhynchophorus ferrugineus.</title>
        <authorList>
            <person name="Dias G.B."/>
            <person name="Bergman C.M."/>
            <person name="Manee M."/>
        </authorList>
    </citation>
    <scope>NUCLEOTIDE SEQUENCE</scope>
    <source>
        <strain evidence="5">AA-2017</strain>
        <tissue evidence="5">Whole larva</tissue>
    </source>
</reference>
<feature type="domain" description="Ig-like" evidence="4">
    <location>
        <begin position="14"/>
        <end position="115"/>
    </location>
</feature>
<dbReference type="CDD" id="cd00096">
    <property type="entry name" value="Ig"/>
    <property type="match status" value="1"/>
</dbReference>
<feature type="chain" id="PRO_5032653563" description="Ig-like domain-containing protein" evidence="3">
    <location>
        <begin position="19"/>
        <end position="227"/>
    </location>
</feature>
<dbReference type="SUPFAM" id="SSF48726">
    <property type="entry name" value="Immunoglobulin"/>
    <property type="match status" value="1"/>
</dbReference>
<keyword evidence="2" id="KW-1133">Transmembrane helix</keyword>
<dbReference type="InterPro" id="IPR036179">
    <property type="entry name" value="Ig-like_dom_sf"/>
</dbReference>
<gene>
    <name evidence="5" type="ORF">GWI33_004342</name>
</gene>
<dbReference type="InterPro" id="IPR007110">
    <property type="entry name" value="Ig-like_dom"/>
</dbReference>
<feature type="transmembrane region" description="Helical" evidence="2">
    <location>
        <begin position="137"/>
        <end position="161"/>
    </location>
</feature>
<evidence type="ECO:0000256" key="3">
    <source>
        <dbReference type="SAM" id="SignalP"/>
    </source>
</evidence>
<organism evidence="5 6">
    <name type="scientific">Rhynchophorus ferrugineus</name>
    <name type="common">Red palm weevil</name>
    <name type="synonym">Curculio ferrugineus</name>
    <dbReference type="NCBI Taxonomy" id="354439"/>
    <lineage>
        <taxon>Eukaryota</taxon>
        <taxon>Metazoa</taxon>
        <taxon>Ecdysozoa</taxon>
        <taxon>Arthropoda</taxon>
        <taxon>Hexapoda</taxon>
        <taxon>Insecta</taxon>
        <taxon>Pterygota</taxon>
        <taxon>Neoptera</taxon>
        <taxon>Endopterygota</taxon>
        <taxon>Coleoptera</taxon>
        <taxon>Polyphaga</taxon>
        <taxon>Cucujiformia</taxon>
        <taxon>Curculionidae</taxon>
        <taxon>Dryophthorinae</taxon>
        <taxon>Rhynchophorus</taxon>
    </lineage>
</organism>
<dbReference type="AlphaFoldDB" id="A0A834IZ85"/>